<dbReference type="Gene3D" id="3.60.40.10">
    <property type="entry name" value="PPM-type phosphatase domain"/>
    <property type="match status" value="1"/>
</dbReference>
<keyword evidence="4" id="KW-1185">Reference proteome</keyword>
<evidence type="ECO:0000259" key="2">
    <source>
        <dbReference type="SMART" id="SM00331"/>
    </source>
</evidence>
<sequence length="268" mass="29157">MAEPDDKAKIAADPCIDGELALAHKIEDLLFPKSSPLCTWCCIGVRNQMADELGGDYFDFITMPDGCQTLFIGDVTGHGLHASIVMSLVYGYLHRATQGECDPVSLVSQVNRFLTSFARRSQALDHFFSSTLFFGIIDPATQEMVYVNAGHVPPLVRRGAEIIPLDTTAQPVGFFEDLEINSGRFRFAAGDRLLLYTDGIVECANGAGELFGSDRLGETLRSASGDDAEFLDTLFNRLQGFGGGERPDDDCTAIVVDFNTFRPAPAAR</sequence>
<proteinExistence type="predicted"/>
<dbReference type="PANTHER" id="PTHR43156">
    <property type="entry name" value="STAGE II SPORULATION PROTEIN E-RELATED"/>
    <property type="match status" value="1"/>
</dbReference>
<dbReference type="InterPro" id="IPR001932">
    <property type="entry name" value="PPM-type_phosphatase-like_dom"/>
</dbReference>
<accession>A0A562VKI1</accession>
<protein>
    <submittedName>
        <fullName evidence="3">Serine phosphatase</fullName>
    </submittedName>
</protein>
<dbReference type="InterPro" id="IPR052016">
    <property type="entry name" value="Bact_Sigma-Reg"/>
</dbReference>
<dbReference type="InterPro" id="IPR036457">
    <property type="entry name" value="PPM-type-like_dom_sf"/>
</dbReference>
<dbReference type="Pfam" id="PF07228">
    <property type="entry name" value="SpoIIE"/>
    <property type="match status" value="1"/>
</dbReference>
<dbReference type="AlphaFoldDB" id="A0A562VKI1"/>
<name>A0A562VKI1_9BACT</name>
<dbReference type="SMART" id="SM00331">
    <property type="entry name" value="PP2C_SIG"/>
    <property type="match status" value="1"/>
</dbReference>
<comment type="caution">
    <text evidence="3">The sequence shown here is derived from an EMBL/GenBank/DDBJ whole genome shotgun (WGS) entry which is preliminary data.</text>
</comment>
<keyword evidence="1" id="KW-0378">Hydrolase</keyword>
<dbReference type="RefSeq" id="WP_145023390.1">
    <property type="nucleotide sequence ID" value="NZ_VLLN01000016.1"/>
</dbReference>
<gene>
    <name evidence="3" type="ORF">JN12_02585</name>
</gene>
<dbReference type="SUPFAM" id="SSF81606">
    <property type="entry name" value="PP2C-like"/>
    <property type="match status" value="1"/>
</dbReference>
<organism evidence="3 4">
    <name type="scientific">Geobacter argillaceus</name>
    <dbReference type="NCBI Taxonomy" id="345631"/>
    <lineage>
        <taxon>Bacteria</taxon>
        <taxon>Pseudomonadati</taxon>
        <taxon>Thermodesulfobacteriota</taxon>
        <taxon>Desulfuromonadia</taxon>
        <taxon>Geobacterales</taxon>
        <taxon>Geobacteraceae</taxon>
        <taxon>Geobacter</taxon>
    </lineage>
</organism>
<dbReference type="EMBL" id="VLLN01000016">
    <property type="protein sequence ID" value="TWJ18365.1"/>
    <property type="molecule type" value="Genomic_DNA"/>
</dbReference>
<reference evidence="3 4" key="1">
    <citation type="submission" date="2019-07" db="EMBL/GenBank/DDBJ databases">
        <title>Genomic Encyclopedia of Archaeal and Bacterial Type Strains, Phase II (KMG-II): from individual species to whole genera.</title>
        <authorList>
            <person name="Goeker M."/>
        </authorList>
    </citation>
    <scope>NUCLEOTIDE SEQUENCE [LARGE SCALE GENOMIC DNA]</scope>
    <source>
        <strain evidence="3 4">ATCC BAA-1139</strain>
    </source>
</reference>
<dbReference type="Proteomes" id="UP000319449">
    <property type="component" value="Unassembled WGS sequence"/>
</dbReference>
<feature type="domain" description="PPM-type phosphatase" evidence="2">
    <location>
        <begin position="38"/>
        <end position="258"/>
    </location>
</feature>
<evidence type="ECO:0000256" key="1">
    <source>
        <dbReference type="ARBA" id="ARBA00022801"/>
    </source>
</evidence>
<evidence type="ECO:0000313" key="4">
    <source>
        <dbReference type="Proteomes" id="UP000319449"/>
    </source>
</evidence>
<dbReference type="GO" id="GO:0016791">
    <property type="term" value="F:phosphatase activity"/>
    <property type="evidence" value="ECO:0007669"/>
    <property type="project" value="TreeGrafter"/>
</dbReference>
<dbReference type="OrthoDB" id="20101at2"/>
<dbReference type="PANTHER" id="PTHR43156:SF2">
    <property type="entry name" value="STAGE II SPORULATION PROTEIN E"/>
    <property type="match status" value="1"/>
</dbReference>
<evidence type="ECO:0000313" key="3">
    <source>
        <dbReference type="EMBL" id="TWJ18365.1"/>
    </source>
</evidence>